<reference evidence="1 2" key="1">
    <citation type="journal article" date="2003" name="Extremophiles">
        <title>Halomonas glaciei sp. nov. isolated from fast ice of Adelie Land, Antarctica.</title>
        <authorList>
            <person name="Reddy G.S."/>
            <person name="Raghavan P.U."/>
            <person name="Sarita N.B."/>
            <person name="Prakash J.S."/>
            <person name="Nagesh N."/>
            <person name="Delille D."/>
            <person name="Shivaji S."/>
        </authorList>
    </citation>
    <scope>NUCLEOTIDE SEQUENCE [LARGE SCALE GENOMIC DNA]</scope>
    <source>
        <strain evidence="1 2">DD39</strain>
    </source>
</reference>
<dbReference type="Pfam" id="PF13730">
    <property type="entry name" value="HTH_36"/>
    <property type="match status" value="1"/>
</dbReference>
<keyword evidence="2" id="KW-1185">Reference proteome</keyword>
<proteinExistence type="predicted"/>
<organism evidence="1 2">
    <name type="scientific">Vreelandella glaciei</name>
    <dbReference type="NCBI Taxonomy" id="186761"/>
    <lineage>
        <taxon>Bacteria</taxon>
        <taxon>Pseudomonadati</taxon>
        <taxon>Pseudomonadota</taxon>
        <taxon>Gammaproteobacteria</taxon>
        <taxon>Oceanospirillales</taxon>
        <taxon>Halomonadaceae</taxon>
        <taxon>Vreelandella</taxon>
    </lineage>
</organism>
<name>A0A7Z0LXP5_9GAMM</name>
<dbReference type="InterPro" id="IPR036390">
    <property type="entry name" value="WH_DNA-bd_sf"/>
</dbReference>
<sequence length="136" mass="15594">MIDEEKALESKWGKDGLCMGWTAFPTALIFLQSQLQLSSTDLNVIFNLLIHWWDADGKIYPSQDGIAKRMGVSKRTVQRTLDNLVELGLINVSHTKRKGKYKGRNIYDLKPLSFQIERLAPIVKEKMKEKQGDKDD</sequence>
<comment type="caution">
    <text evidence="1">The sequence shown here is derived from an EMBL/GenBank/DDBJ whole genome shotgun (WGS) entry which is preliminary data.</text>
</comment>
<accession>A0A7Z0LXP5</accession>
<dbReference type="EMBL" id="JACCDE010000062">
    <property type="protein sequence ID" value="NYS80496.1"/>
    <property type="molecule type" value="Genomic_DNA"/>
</dbReference>
<gene>
    <name evidence="1" type="ORF">HZS80_22835</name>
</gene>
<dbReference type="AlphaFoldDB" id="A0A7Z0LXP5"/>
<dbReference type="Gene3D" id="1.10.10.10">
    <property type="entry name" value="Winged helix-like DNA-binding domain superfamily/Winged helix DNA-binding domain"/>
    <property type="match status" value="1"/>
</dbReference>
<dbReference type="GO" id="GO:0006355">
    <property type="term" value="P:regulation of DNA-templated transcription"/>
    <property type="evidence" value="ECO:0007669"/>
    <property type="project" value="UniProtKB-ARBA"/>
</dbReference>
<dbReference type="Proteomes" id="UP000526892">
    <property type="component" value="Unassembled WGS sequence"/>
</dbReference>
<evidence type="ECO:0000313" key="2">
    <source>
        <dbReference type="Proteomes" id="UP000526892"/>
    </source>
</evidence>
<dbReference type="SUPFAM" id="SSF46785">
    <property type="entry name" value="Winged helix' DNA-binding domain"/>
    <property type="match status" value="1"/>
</dbReference>
<dbReference type="InterPro" id="IPR011991">
    <property type="entry name" value="ArsR-like_HTH"/>
</dbReference>
<evidence type="ECO:0000313" key="1">
    <source>
        <dbReference type="EMBL" id="NYS80496.1"/>
    </source>
</evidence>
<protein>
    <submittedName>
        <fullName evidence="1">Helix-turn-helix domain-containing protein</fullName>
    </submittedName>
</protein>
<dbReference type="CDD" id="cd00090">
    <property type="entry name" value="HTH_ARSR"/>
    <property type="match status" value="1"/>
</dbReference>
<dbReference type="RefSeq" id="WP_009725059.1">
    <property type="nucleotide sequence ID" value="NZ_JACCDE010000062.1"/>
</dbReference>
<dbReference type="InterPro" id="IPR036388">
    <property type="entry name" value="WH-like_DNA-bd_sf"/>
</dbReference>